<name>A0A4U8Q1I0_9FIRM</name>
<protein>
    <submittedName>
        <fullName evidence="5">Methylphosphotriester-DNA--protein-cysteine S-methyltransferase</fullName>
        <ecNumber evidence="5">2.1.1.-</ecNumber>
    </submittedName>
</protein>
<dbReference type="GO" id="GO:0003700">
    <property type="term" value="F:DNA-binding transcription factor activity"/>
    <property type="evidence" value="ECO:0007669"/>
    <property type="project" value="InterPro"/>
</dbReference>
<evidence type="ECO:0000313" key="6">
    <source>
        <dbReference type="Proteomes" id="UP000306509"/>
    </source>
</evidence>
<keyword evidence="6" id="KW-1185">Reference proteome</keyword>
<comment type="caution">
    <text evidence="5">The sequence shown here is derived from an EMBL/GenBank/DDBJ whole genome shotgun (WGS) entry which is preliminary data.</text>
</comment>
<dbReference type="InterPro" id="IPR037923">
    <property type="entry name" value="HTH-like"/>
</dbReference>
<dbReference type="InterPro" id="IPR009057">
    <property type="entry name" value="Homeodomain-like_sf"/>
</dbReference>
<dbReference type="EC" id="2.1.1.-" evidence="5"/>
<feature type="domain" description="HTH araC/xylS-type" evidence="4">
    <location>
        <begin position="195"/>
        <end position="293"/>
    </location>
</feature>
<evidence type="ECO:0000313" key="5">
    <source>
        <dbReference type="EMBL" id="TLC98436.1"/>
    </source>
</evidence>
<dbReference type="PANTHER" id="PTHR43280">
    <property type="entry name" value="ARAC-FAMILY TRANSCRIPTIONAL REGULATOR"/>
    <property type="match status" value="1"/>
</dbReference>
<keyword evidence="1" id="KW-0805">Transcription regulation</keyword>
<dbReference type="SUPFAM" id="SSF46689">
    <property type="entry name" value="Homeodomain-like"/>
    <property type="match status" value="2"/>
</dbReference>
<dbReference type="GO" id="GO:0008168">
    <property type="term" value="F:methyltransferase activity"/>
    <property type="evidence" value="ECO:0007669"/>
    <property type="project" value="UniProtKB-KW"/>
</dbReference>
<dbReference type="InterPro" id="IPR003313">
    <property type="entry name" value="AraC-bd"/>
</dbReference>
<evidence type="ECO:0000256" key="3">
    <source>
        <dbReference type="ARBA" id="ARBA00023163"/>
    </source>
</evidence>
<proteinExistence type="predicted"/>
<dbReference type="SUPFAM" id="SSF51215">
    <property type="entry name" value="Regulatory protein AraC"/>
    <property type="match status" value="1"/>
</dbReference>
<dbReference type="RefSeq" id="WP_138003843.1">
    <property type="nucleotide sequence ID" value="NZ_CABMJZ010000039.1"/>
</dbReference>
<evidence type="ECO:0000256" key="1">
    <source>
        <dbReference type="ARBA" id="ARBA00023015"/>
    </source>
</evidence>
<evidence type="ECO:0000256" key="2">
    <source>
        <dbReference type="ARBA" id="ARBA00023125"/>
    </source>
</evidence>
<dbReference type="AlphaFoldDB" id="A0A4U8Q1I0"/>
<reference evidence="5 6" key="1">
    <citation type="journal article" date="2019" name="Anaerobe">
        <title>Detection of Robinsoniella peoriensis in multiple bone samples of a trauma patient.</title>
        <authorList>
            <person name="Schrottner P."/>
            <person name="Hartwich K."/>
            <person name="Bunk B."/>
            <person name="Schober I."/>
            <person name="Helbig S."/>
            <person name="Rudolph W.W."/>
            <person name="Gunzer F."/>
        </authorList>
    </citation>
    <scope>NUCLEOTIDE SEQUENCE [LARGE SCALE GENOMIC DNA]</scope>
    <source>
        <strain evidence="5 6">DSM 106044</strain>
    </source>
</reference>
<dbReference type="STRING" id="180332.GCA_000797495_00637"/>
<dbReference type="InterPro" id="IPR014710">
    <property type="entry name" value="RmlC-like_jellyroll"/>
</dbReference>
<sequence>MIHYWKEENVYIDGVPCQFLCHLETRNCAGIVYPAHYHDYIEMLYGLSGTFKVYLNGSYHSFTGGDLVLINSHEVHQIDSLSENGGEYIVVRFMPDLIYNRMSQNHFELEYILPFITEDARHEKVIPYSEIRDTMLPTLFHNIMTENHERDYGYELAIKNHIGSIFLWILRYWHRSGKHPDNYRQPDRQLYEMLNPAFNYLSVNYEKPVKASEMAELCSLSSSYFSRSFNRLMGMSFNEYLNYIRVSEAEKLLISTPLSITEIAVTVGFSTSSYFIKIFKIYKNLSPKQFRMTLL</sequence>
<dbReference type="OrthoDB" id="9791615at2"/>
<dbReference type="EMBL" id="QGQD01000096">
    <property type="protein sequence ID" value="TLC98436.1"/>
    <property type="molecule type" value="Genomic_DNA"/>
</dbReference>
<keyword evidence="3" id="KW-0804">Transcription</keyword>
<keyword evidence="5" id="KW-0489">Methyltransferase</keyword>
<keyword evidence="5" id="KW-0808">Transferase</keyword>
<dbReference type="Proteomes" id="UP000306509">
    <property type="component" value="Unassembled WGS sequence"/>
</dbReference>
<dbReference type="Pfam" id="PF12833">
    <property type="entry name" value="HTH_18"/>
    <property type="match status" value="1"/>
</dbReference>
<dbReference type="InterPro" id="IPR018060">
    <property type="entry name" value="HTH_AraC"/>
</dbReference>
<dbReference type="Pfam" id="PF02311">
    <property type="entry name" value="AraC_binding"/>
    <property type="match status" value="1"/>
</dbReference>
<dbReference type="GO" id="GO:0032259">
    <property type="term" value="P:methylation"/>
    <property type="evidence" value="ECO:0007669"/>
    <property type="project" value="UniProtKB-KW"/>
</dbReference>
<dbReference type="SMART" id="SM00342">
    <property type="entry name" value="HTH_ARAC"/>
    <property type="match status" value="1"/>
</dbReference>
<keyword evidence="2" id="KW-0238">DNA-binding</keyword>
<accession>A0A4U8Q1I0</accession>
<dbReference type="GO" id="GO:0043565">
    <property type="term" value="F:sequence-specific DNA binding"/>
    <property type="evidence" value="ECO:0007669"/>
    <property type="project" value="InterPro"/>
</dbReference>
<evidence type="ECO:0000259" key="4">
    <source>
        <dbReference type="PROSITE" id="PS01124"/>
    </source>
</evidence>
<dbReference type="Gene3D" id="2.60.120.10">
    <property type="entry name" value="Jelly Rolls"/>
    <property type="match status" value="1"/>
</dbReference>
<organism evidence="5 6">
    <name type="scientific">Robinsoniella peoriensis</name>
    <dbReference type="NCBI Taxonomy" id="180332"/>
    <lineage>
        <taxon>Bacteria</taxon>
        <taxon>Bacillati</taxon>
        <taxon>Bacillota</taxon>
        <taxon>Clostridia</taxon>
        <taxon>Lachnospirales</taxon>
        <taxon>Lachnospiraceae</taxon>
        <taxon>Robinsoniella</taxon>
    </lineage>
</organism>
<dbReference type="Gene3D" id="1.10.10.60">
    <property type="entry name" value="Homeodomain-like"/>
    <property type="match status" value="2"/>
</dbReference>
<dbReference type="InterPro" id="IPR020449">
    <property type="entry name" value="Tscrpt_reg_AraC-type_HTH"/>
</dbReference>
<dbReference type="PANTHER" id="PTHR43280:SF28">
    <property type="entry name" value="HTH-TYPE TRANSCRIPTIONAL ACTIVATOR RHAS"/>
    <property type="match status" value="1"/>
</dbReference>
<dbReference type="PROSITE" id="PS01124">
    <property type="entry name" value="HTH_ARAC_FAMILY_2"/>
    <property type="match status" value="1"/>
</dbReference>
<dbReference type="PRINTS" id="PR00032">
    <property type="entry name" value="HTHARAC"/>
</dbReference>
<gene>
    <name evidence="5" type="primary">adaA_15</name>
    <name evidence="5" type="ORF">DSM106044_04774</name>
</gene>